<evidence type="ECO:0000256" key="1">
    <source>
        <dbReference type="SAM" id="MobiDB-lite"/>
    </source>
</evidence>
<evidence type="ECO:0000313" key="2">
    <source>
        <dbReference type="EMBL" id="CAB1433063.1"/>
    </source>
</evidence>
<dbReference type="EMBL" id="CADEAL010001513">
    <property type="protein sequence ID" value="CAB1433063.1"/>
    <property type="molecule type" value="Genomic_DNA"/>
</dbReference>
<reference evidence="2" key="1">
    <citation type="submission" date="2020-03" db="EMBL/GenBank/DDBJ databases">
        <authorList>
            <person name="Weist P."/>
        </authorList>
    </citation>
    <scope>NUCLEOTIDE SEQUENCE</scope>
</reference>
<keyword evidence="3" id="KW-1185">Reference proteome</keyword>
<proteinExistence type="predicted"/>
<comment type="caution">
    <text evidence="2">The sequence shown here is derived from an EMBL/GenBank/DDBJ whole genome shotgun (WGS) entry which is preliminary data.</text>
</comment>
<dbReference type="AlphaFoldDB" id="A0A9N7UN07"/>
<accession>A0A9N7UN07</accession>
<sequence length="164" mass="18585">MRVDIPKDNPNMTCQAVPLQAQSMVSNHLDHDPPSRPDATPVLSHRPPPTTRTHHKPPPRSWPPVMETDGEKLRVCDWGEAHFVRFPFRDPTLGFPVAIRRSAATVGDQHWFQLRRNAQTPGLEIIFGPQLRLAYACFHRPRHLFKCNSNQLCGFTVGSESLPV</sequence>
<protein>
    <submittedName>
        <fullName evidence="2">Uncharacterized protein</fullName>
    </submittedName>
</protein>
<feature type="region of interest" description="Disordered" evidence="1">
    <location>
        <begin position="26"/>
        <end position="66"/>
    </location>
</feature>
<organism evidence="2 3">
    <name type="scientific">Pleuronectes platessa</name>
    <name type="common">European plaice</name>
    <dbReference type="NCBI Taxonomy" id="8262"/>
    <lineage>
        <taxon>Eukaryota</taxon>
        <taxon>Metazoa</taxon>
        <taxon>Chordata</taxon>
        <taxon>Craniata</taxon>
        <taxon>Vertebrata</taxon>
        <taxon>Euteleostomi</taxon>
        <taxon>Actinopterygii</taxon>
        <taxon>Neopterygii</taxon>
        <taxon>Teleostei</taxon>
        <taxon>Neoteleostei</taxon>
        <taxon>Acanthomorphata</taxon>
        <taxon>Carangaria</taxon>
        <taxon>Pleuronectiformes</taxon>
        <taxon>Pleuronectoidei</taxon>
        <taxon>Pleuronectidae</taxon>
        <taxon>Pleuronectes</taxon>
    </lineage>
</organism>
<name>A0A9N7UN07_PLEPL</name>
<gene>
    <name evidence="2" type="ORF">PLEPLA_LOCUS21151</name>
</gene>
<evidence type="ECO:0000313" key="3">
    <source>
        <dbReference type="Proteomes" id="UP001153269"/>
    </source>
</evidence>
<dbReference type="Proteomes" id="UP001153269">
    <property type="component" value="Unassembled WGS sequence"/>
</dbReference>